<organism evidence="2 3">
    <name type="scientific">Candidatus Wirthbacteria bacterium CG2_30_54_11</name>
    <dbReference type="NCBI Taxonomy" id="1817892"/>
    <lineage>
        <taxon>Bacteria</taxon>
        <taxon>Candidatus Wirthbacteria</taxon>
    </lineage>
</organism>
<reference evidence="2 3" key="1">
    <citation type="journal article" date="2016" name="Environ. Microbiol.">
        <title>Genomic resolution of a cold subsurface aquifer community provides metabolic insights for novel microbes adapted to high CO concentrations.</title>
        <authorList>
            <person name="Probst A.J."/>
            <person name="Castelle C.J."/>
            <person name="Singh A."/>
            <person name="Brown C.T."/>
            <person name="Anantharaman K."/>
            <person name="Sharon I."/>
            <person name="Hug L.A."/>
            <person name="Burstein D."/>
            <person name="Emerson J.B."/>
            <person name="Thomas B.C."/>
            <person name="Banfield J.F."/>
        </authorList>
    </citation>
    <scope>NUCLEOTIDE SEQUENCE [LARGE SCALE GENOMIC DNA]</scope>
    <source>
        <strain evidence="2">CG2_30_54_11</strain>
    </source>
</reference>
<evidence type="ECO:0000313" key="3">
    <source>
        <dbReference type="Proteomes" id="UP000183245"/>
    </source>
</evidence>
<accession>A0A1J5IWD9</accession>
<evidence type="ECO:0000256" key="1">
    <source>
        <dbReference type="SAM" id="Phobius"/>
    </source>
</evidence>
<dbReference type="AlphaFoldDB" id="A0A1J5IWD9"/>
<name>A0A1J5IWD9_9BACT</name>
<protein>
    <recommendedName>
        <fullName evidence="4">DUF4145 domain-containing protein</fullName>
    </recommendedName>
</protein>
<proteinExistence type="predicted"/>
<keyword evidence="1" id="KW-1133">Transmembrane helix</keyword>
<keyword evidence="1" id="KW-0812">Transmembrane</keyword>
<sequence length="183" mass="20123">MLVFLSLGTAFLLLGMVWGFITGDVLGTGDVVPFILQNALLSIVLLLTGASLLLAVAPIVLPRLLTFFAAPSFPAPERAVITRRCREIDRMMAEATPSSYKNAVVTMDSLLDYALKTLRYQGSLADKLKAAQKRFSDIDRVWQAHRFRNRVVHEIDLRVSAGEAKTAIDSYTAALRDLGAIEK</sequence>
<dbReference type="EMBL" id="MNZT01000054">
    <property type="protein sequence ID" value="OIP97487.1"/>
    <property type="molecule type" value="Genomic_DNA"/>
</dbReference>
<comment type="caution">
    <text evidence="2">The sequence shown here is derived from an EMBL/GenBank/DDBJ whole genome shotgun (WGS) entry which is preliminary data.</text>
</comment>
<feature type="transmembrane region" description="Helical" evidence="1">
    <location>
        <begin position="35"/>
        <end position="61"/>
    </location>
</feature>
<keyword evidence="1" id="KW-0472">Membrane</keyword>
<dbReference type="Proteomes" id="UP000183245">
    <property type="component" value="Unassembled WGS sequence"/>
</dbReference>
<dbReference type="STRING" id="1817892.AUK40_03175"/>
<gene>
    <name evidence="2" type="ORF">AUK40_03175</name>
</gene>
<evidence type="ECO:0000313" key="2">
    <source>
        <dbReference type="EMBL" id="OIP97487.1"/>
    </source>
</evidence>
<evidence type="ECO:0008006" key="4">
    <source>
        <dbReference type="Google" id="ProtNLM"/>
    </source>
</evidence>